<proteinExistence type="inferred from homology"/>
<evidence type="ECO:0000259" key="4">
    <source>
        <dbReference type="SMART" id="SM00382"/>
    </source>
</evidence>
<protein>
    <recommendedName>
        <fullName evidence="4">AAA+ ATPase domain-containing protein</fullName>
    </recommendedName>
</protein>
<keyword evidence="3" id="KW-0067">ATP-binding</keyword>
<dbReference type="InterPro" id="IPR003959">
    <property type="entry name" value="ATPase_AAA_core"/>
</dbReference>
<evidence type="ECO:0000313" key="5">
    <source>
        <dbReference type="EMBL" id="KFN50786.1"/>
    </source>
</evidence>
<gene>
    <name evidence="5" type="ORF">P873_05190</name>
</gene>
<dbReference type="CDD" id="cd19481">
    <property type="entry name" value="RecA-like_protease"/>
    <property type="match status" value="1"/>
</dbReference>
<evidence type="ECO:0000256" key="2">
    <source>
        <dbReference type="ARBA" id="ARBA00022741"/>
    </source>
</evidence>
<dbReference type="SMART" id="SM00382">
    <property type="entry name" value="AAA"/>
    <property type="match status" value="2"/>
</dbReference>
<reference evidence="5 6" key="1">
    <citation type="submission" date="2013-09" db="EMBL/GenBank/DDBJ databases">
        <title>Genome sequencing of Arenimonas composti.</title>
        <authorList>
            <person name="Chen F."/>
            <person name="Wang G."/>
        </authorList>
    </citation>
    <scope>NUCLEOTIDE SEQUENCE [LARGE SCALE GENOMIC DNA]</scope>
    <source>
        <strain evidence="5 6">TR7-09</strain>
    </source>
</reference>
<feature type="domain" description="AAA+ ATPase" evidence="4">
    <location>
        <begin position="491"/>
        <end position="622"/>
    </location>
</feature>
<dbReference type="STRING" id="1121013.GCA_000426365_01618"/>
<name>A0A091BGB1_9GAMM</name>
<dbReference type="InterPro" id="IPR050221">
    <property type="entry name" value="26S_Proteasome_ATPase"/>
</dbReference>
<dbReference type="AlphaFoldDB" id="A0A091BGB1"/>
<dbReference type="InterPro" id="IPR027417">
    <property type="entry name" value="P-loop_NTPase"/>
</dbReference>
<dbReference type="eggNOG" id="COG0464">
    <property type="taxonomic scope" value="Bacteria"/>
</dbReference>
<comment type="caution">
    <text evidence="5">The sequence shown here is derived from an EMBL/GenBank/DDBJ whole genome shotgun (WGS) entry which is preliminary data.</text>
</comment>
<accession>A0A091BGB1</accession>
<keyword evidence="6" id="KW-1185">Reference proteome</keyword>
<evidence type="ECO:0000313" key="6">
    <source>
        <dbReference type="Proteomes" id="UP000029391"/>
    </source>
</evidence>
<sequence length="699" mass="76033">MRHRHRSTLTTRLSPLVRLWMLRMLVPLGAHRAFLRDGIEDEAVALSLGLLEAGEREIAAGYDDEDAGSPPKHVLLARLRRAHAAAEDAAARGKVQPPATLAKNLARLAGLLELDDDDRAVLGFTVMLHEEPLLETVSEWLALLNTTQLLRVLSGVLDIPQRRLAATLGRKGLLARAGLVTLDRGGYSTLRHKLDLLSPAFADHVLRTPAEPLDLLRGTVGSAPAPELGFADYEHLQDDLAVLRPYLRHALATGRTGVNVFLHGPPGTGKTQLARLLAHDLGAPLFEVSTEDDDGDPIGGDKRLRAFSCAQTLLSKRRALLLFDEVEDVFAESGERRSAAQARKGWMNRTLEGGTVPTLWLANTLAGVDRAFLRRFDLVLELPIPPQRQRRRIAEHACGDLAGETSLARLAAAEALSPATLVRAASVVRAVAGELPDPDAALQRVVGRALEAIDAQLPDADPLLAPGAYDLAFLNTEVDMAALAQGLERRRAGRLCLYGPPGTGKTAFARWLADRLGMPLHVKRGSDLLGCFVGETEKAIAAAFREAEAEGALLLIDEVDGFLRDRRGAHRSWEVTLVNEMLTRMERFPGLFIASTNLVDGLDQAALRRFDAKLHFDFLRPDQTVVMLRRHCAALELAPPRPADEAAAARMDALTPGDFAAVLRHHRIAPLADAADLVARLQADCGLKEQGKRRIGFVH</sequence>
<feature type="domain" description="AAA+ ATPase" evidence="4">
    <location>
        <begin position="256"/>
        <end position="386"/>
    </location>
</feature>
<organism evidence="5 6">
    <name type="scientific">Arenimonas composti TR7-09 = DSM 18010</name>
    <dbReference type="NCBI Taxonomy" id="1121013"/>
    <lineage>
        <taxon>Bacteria</taxon>
        <taxon>Pseudomonadati</taxon>
        <taxon>Pseudomonadota</taxon>
        <taxon>Gammaproteobacteria</taxon>
        <taxon>Lysobacterales</taxon>
        <taxon>Lysobacteraceae</taxon>
        <taxon>Arenimonas</taxon>
    </lineage>
</organism>
<dbReference type="InterPro" id="IPR003593">
    <property type="entry name" value="AAA+_ATPase"/>
</dbReference>
<dbReference type="GO" id="GO:0016887">
    <property type="term" value="F:ATP hydrolysis activity"/>
    <property type="evidence" value="ECO:0007669"/>
    <property type="project" value="InterPro"/>
</dbReference>
<dbReference type="SUPFAM" id="SSF52540">
    <property type="entry name" value="P-loop containing nucleoside triphosphate hydrolases"/>
    <property type="match status" value="2"/>
</dbReference>
<dbReference type="RefSeq" id="WP_026816886.1">
    <property type="nucleotide sequence ID" value="NZ_AUFF01000003.1"/>
</dbReference>
<dbReference type="Pfam" id="PF00004">
    <property type="entry name" value="AAA"/>
    <property type="match status" value="2"/>
</dbReference>
<dbReference type="Gene3D" id="3.40.50.300">
    <property type="entry name" value="P-loop containing nucleotide triphosphate hydrolases"/>
    <property type="match status" value="2"/>
</dbReference>
<evidence type="ECO:0000256" key="3">
    <source>
        <dbReference type="ARBA" id="ARBA00022840"/>
    </source>
</evidence>
<evidence type="ECO:0000256" key="1">
    <source>
        <dbReference type="ARBA" id="ARBA00006914"/>
    </source>
</evidence>
<dbReference type="EMBL" id="AWXU01000016">
    <property type="protein sequence ID" value="KFN50786.1"/>
    <property type="molecule type" value="Genomic_DNA"/>
</dbReference>
<comment type="similarity">
    <text evidence="1">Belongs to the AAA ATPase family.</text>
</comment>
<dbReference type="PANTHER" id="PTHR23073">
    <property type="entry name" value="26S PROTEASOME REGULATORY SUBUNIT"/>
    <property type="match status" value="1"/>
</dbReference>
<dbReference type="Proteomes" id="UP000029391">
    <property type="component" value="Unassembled WGS sequence"/>
</dbReference>
<dbReference type="GO" id="GO:0005524">
    <property type="term" value="F:ATP binding"/>
    <property type="evidence" value="ECO:0007669"/>
    <property type="project" value="UniProtKB-KW"/>
</dbReference>
<keyword evidence="2" id="KW-0547">Nucleotide-binding</keyword>